<evidence type="ECO:0000313" key="2">
    <source>
        <dbReference type="Proteomes" id="UP001184614"/>
    </source>
</evidence>
<dbReference type="Proteomes" id="UP001184614">
    <property type="component" value="Unassembled WGS sequence"/>
</dbReference>
<name>A0ABU1M2Y4_9HYPH</name>
<sequence>MTDATDYMALVDALEVQSGKISRLGAGILAAAALEIASDSRSFARILGVAHALVLREIAALSAEGGYISIRQRDERTQRTKYALNAAGVRLIEDTRR</sequence>
<evidence type="ECO:0000313" key="1">
    <source>
        <dbReference type="EMBL" id="MDR6430395.1"/>
    </source>
</evidence>
<protein>
    <recommendedName>
        <fullName evidence="3">Formate dehydrogenase F4B subunit</fullName>
    </recommendedName>
</protein>
<gene>
    <name evidence="1" type="ORF">J2782_000100</name>
</gene>
<accession>A0ABU1M2Y4</accession>
<comment type="caution">
    <text evidence="1">The sequence shown here is derived from an EMBL/GenBank/DDBJ whole genome shotgun (WGS) entry which is preliminary data.</text>
</comment>
<proteinExistence type="predicted"/>
<reference evidence="1 2" key="1">
    <citation type="submission" date="2023-07" db="EMBL/GenBank/DDBJ databases">
        <title>Sorghum-associated microbial communities from plants grown in Nebraska, USA.</title>
        <authorList>
            <person name="Schachtman D."/>
        </authorList>
    </citation>
    <scope>NUCLEOTIDE SEQUENCE [LARGE SCALE GENOMIC DNA]</scope>
    <source>
        <strain evidence="1 2">DS1730</strain>
    </source>
</reference>
<evidence type="ECO:0008006" key="3">
    <source>
        <dbReference type="Google" id="ProtNLM"/>
    </source>
</evidence>
<keyword evidence="2" id="KW-1185">Reference proteome</keyword>
<organism evidence="1 2">
    <name type="scientific">Brucella pseudogrignonensis</name>
    <dbReference type="NCBI Taxonomy" id="419475"/>
    <lineage>
        <taxon>Bacteria</taxon>
        <taxon>Pseudomonadati</taxon>
        <taxon>Pseudomonadota</taxon>
        <taxon>Alphaproteobacteria</taxon>
        <taxon>Hyphomicrobiales</taxon>
        <taxon>Brucellaceae</taxon>
        <taxon>Brucella/Ochrobactrum group</taxon>
        <taxon>Brucella</taxon>
    </lineage>
</organism>
<dbReference type="EMBL" id="JAVDQT010000001">
    <property type="protein sequence ID" value="MDR6430395.1"/>
    <property type="molecule type" value="Genomic_DNA"/>
</dbReference>